<dbReference type="AlphaFoldDB" id="A0A1W2CUZ7"/>
<dbReference type="RefSeq" id="WP_244556942.1">
    <property type="nucleotide sequence ID" value="NZ_FWXR01000011.1"/>
</dbReference>
<organism evidence="1 2">
    <name type="scientific">Fulvimarina manganoxydans</name>
    <dbReference type="NCBI Taxonomy" id="937218"/>
    <lineage>
        <taxon>Bacteria</taxon>
        <taxon>Pseudomonadati</taxon>
        <taxon>Pseudomonadota</taxon>
        <taxon>Alphaproteobacteria</taxon>
        <taxon>Hyphomicrobiales</taxon>
        <taxon>Aurantimonadaceae</taxon>
        <taxon>Fulvimarina</taxon>
    </lineage>
</organism>
<dbReference type="InterPro" id="IPR029044">
    <property type="entry name" value="Nucleotide-diphossugar_trans"/>
</dbReference>
<evidence type="ECO:0008006" key="3">
    <source>
        <dbReference type="Google" id="ProtNLM"/>
    </source>
</evidence>
<dbReference type="EMBL" id="FWXR01000011">
    <property type="protein sequence ID" value="SMC89049.1"/>
    <property type="molecule type" value="Genomic_DNA"/>
</dbReference>
<dbReference type="SUPFAM" id="SSF53448">
    <property type="entry name" value="Nucleotide-diphospho-sugar transferases"/>
    <property type="match status" value="1"/>
</dbReference>
<evidence type="ECO:0000313" key="2">
    <source>
        <dbReference type="Proteomes" id="UP000192656"/>
    </source>
</evidence>
<evidence type="ECO:0000313" key="1">
    <source>
        <dbReference type="EMBL" id="SMC89049.1"/>
    </source>
</evidence>
<reference evidence="1 2" key="1">
    <citation type="submission" date="2017-04" db="EMBL/GenBank/DDBJ databases">
        <authorList>
            <person name="Afonso C.L."/>
            <person name="Miller P.J."/>
            <person name="Scott M.A."/>
            <person name="Spackman E."/>
            <person name="Goraichik I."/>
            <person name="Dimitrov K.M."/>
            <person name="Suarez D.L."/>
            <person name="Swayne D.E."/>
        </authorList>
    </citation>
    <scope>NUCLEOTIDE SEQUENCE [LARGE SCALE GENOMIC DNA]</scope>
    <source>
        <strain evidence="1 2">CGMCC 1.10972</strain>
    </source>
</reference>
<keyword evidence="2" id="KW-1185">Reference proteome</keyword>
<protein>
    <recommendedName>
        <fullName evidence="3">Glycosyl transferase family 2</fullName>
    </recommendedName>
</protein>
<accession>A0A1W2CUZ7</accession>
<gene>
    <name evidence="1" type="ORF">SAMN06297251_111137</name>
</gene>
<name>A0A1W2CUZ7_9HYPH</name>
<dbReference type="Proteomes" id="UP000192656">
    <property type="component" value="Unassembled WGS sequence"/>
</dbReference>
<dbReference type="STRING" id="937218.SAMN06297251_111137"/>
<sequence>MTRCPSCRARDFRPTERCQALGRPNALECSHCGLIAERGALQADANGSDGASLARSSAWIAGEVRSVLAERLEDEVFALSADDPVFLESYALRTLALSKTLAAIPADAAQWNALKAPYTKLPAQAKLVPLGDIEPVPVSVIILCRPGDVSALTSLVERLAPCFADIVLLIDGEAIAPGMTQPGGPRLAARPLAGHFAAQRNAGQDLALYDWVLQLDADEELAQSALGSVGHVAAYADQAGTLSVGLLRENRVDRRLSDLFPDVQYRLNRKAVRYAGAVHERPDLPRGWRDSMIAPNLVIEHRLSRAHVEARSKAYEAMSPGHGRTFEAGDLLRPYRP</sequence>
<proteinExistence type="predicted"/>